<sequence>MHSCKGFDNYLLVLKKLNGVRDIGLLGFDRVEFWVQRHNAQLLCMTKAMGEFLGRLIGDLVDIDVRTTWECFGKYLRVRVAIDVSKTLNRFLRLDLSWDGTWSLLLFRYESLTKYCFYYGVLGHLYSECLLRKDKGVHDADTEFDCGLWM</sequence>
<dbReference type="Proteomes" id="UP001280121">
    <property type="component" value="Unassembled WGS sequence"/>
</dbReference>
<dbReference type="PANTHER" id="PTHR31286">
    <property type="entry name" value="GLYCINE-RICH CELL WALL STRUCTURAL PROTEIN 1.8-LIKE"/>
    <property type="match status" value="1"/>
</dbReference>
<evidence type="ECO:0000313" key="2">
    <source>
        <dbReference type="Proteomes" id="UP001280121"/>
    </source>
</evidence>
<gene>
    <name evidence="1" type="ORF">Ddye_010912</name>
</gene>
<name>A0AAD9XEI2_9ROSI</name>
<dbReference type="AlphaFoldDB" id="A0AAD9XEI2"/>
<evidence type="ECO:0000313" key="1">
    <source>
        <dbReference type="EMBL" id="KAK2657860.1"/>
    </source>
</evidence>
<keyword evidence="2" id="KW-1185">Reference proteome</keyword>
<proteinExistence type="predicted"/>
<organism evidence="1 2">
    <name type="scientific">Dipteronia dyeriana</name>
    <dbReference type="NCBI Taxonomy" id="168575"/>
    <lineage>
        <taxon>Eukaryota</taxon>
        <taxon>Viridiplantae</taxon>
        <taxon>Streptophyta</taxon>
        <taxon>Embryophyta</taxon>
        <taxon>Tracheophyta</taxon>
        <taxon>Spermatophyta</taxon>
        <taxon>Magnoliopsida</taxon>
        <taxon>eudicotyledons</taxon>
        <taxon>Gunneridae</taxon>
        <taxon>Pentapetalae</taxon>
        <taxon>rosids</taxon>
        <taxon>malvids</taxon>
        <taxon>Sapindales</taxon>
        <taxon>Sapindaceae</taxon>
        <taxon>Hippocastanoideae</taxon>
        <taxon>Acereae</taxon>
        <taxon>Dipteronia</taxon>
    </lineage>
</organism>
<reference evidence="1" key="1">
    <citation type="journal article" date="2023" name="Plant J.">
        <title>Genome sequences and population genomics provide insights into the demographic history, inbreeding, and mutation load of two 'living fossil' tree species of Dipteronia.</title>
        <authorList>
            <person name="Feng Y."/>
            <person name="Comes H.P."/>
            <person name="Chen J."/>
            <person name="Zhu S."/>
            <person name="Lu R."/>
            <person name="Zhang X."/>
            <person name="Li P."/>
            <person name="Qiu J."/>
            <person name="Olsen K.M."/>
            <person name="Qiu Y."/>
        </authorList>
    </citation>
    <scope>NUCLEOTIDE SEQUENCE</scope>
    <source>
        <strain evidence="1">KIB01</strain>
    </source>
</reference>
<dbReference type="InterPro" id="IPR040256">
    <property type="entry name" value="At4g02000-like"/>
</dbReference>
<protein>
    <recommendedName>
        <fullName evidence="3">Zinc knuckle CX2CX4HX4C domain-containing protein</fullName>
    </recommendedName>
</protein>
<dbReference type="EMBL" id="JANJYI010000003">
    <property type="protein sequence ID" value="KAK2657860.1"/>
    <property type="molecule type" value="Genomic_DNA"/>
</dbReference>
<accession>A0AAD9XEI2</accession>
<comment type="caution">
    <text evidence="1">The sequence shown here is derived from an EMBL/GenBank/DDBJ whole genome shotgun (WGS) entry which is preliminary data.</text>
</comment>
<evidence type="ECO:0008006" key="3">
    <source>
        <dbReference type="Google" id="ProtNLM"/>
    </source>
</evidence>
<dbReference type="PANTHER" id="PTHR31286:SF167">
    <property type="entry name" value="OS09G0268800 PROTEIN"/>
    <property type="match status" value="1"/>
</dbReference>